<feature type="transmembrane region" description="Helical" evidence="7">
    <location>
        <begin position="94"/>
        <end position="121"/>
    </location>
</feature>
<dbReference type="OrthoDB" id="9765532at2"/>
<evidence type="ECO:0000256" key="4">
    <source>
        <dbReference type="ARBA" id="ARBA00022737"/>
    </source>
</evidence>
<dbReference type="Pfam" id="PF02080">
    <property type="entry name" value="TrkA_C"/>
    <property type="match status" value="1"/>
</dbReference>
<keyword evidence="6 7" id="KW-0472">Membrane</keyword>
<evidence type="ECO:0000256" key="2">
    <source>
        <dbReference type="ARBA" id="ARBA00022448"/>
    </source>
</evidence>
<dbReference type="GO" id="GO:0008324">
    <property type="term" value="F:monoatomic cation transmembrane transporter activity"/>
    <property type="evidence" value="ECO:0007669"/>
    <property type="project" value="InterPro"/>
</dbReference>
<comment type="subcellular location">
    <subcellularLocation>
        <location evidence="1">Membrane</location>
        <topology evidence="1">Multi-pass membrane protein</topology>
    </subcellularLocation>
</comment>
<dbReference type="STRING" id="39841.SAMN05660836_01022"/>
<feature type="transmembrane region" description="Helical" evidence="7">
    <location>
        <begin position="133"/>
        <end position="155"/>
    </location>
</feature>
<feature type="transmembrane region" description="Helical" evidence="7">
    <location>
        <begin position="581"/>
        <end position="601"/>
    </location>
</feature>
<keyword evidence="3 7" id="KW-0812">Transmembrane</keyword>
<feature type="transmembrane region" description="Helical" evidence="7">
    <location>
        <begin position="543"/>
        <end position="561"/>
    </location>
</feature>
<dbReference type="EMBL" id="FOUU01000002">
    <property type="protein sequence ID" value="SFM65137.1"/>
    <property type="molecule type" value="Genomic_DNA"/>
</dbReference>
<feature type="transmembrane region" description="Helical" evidence="7">
    <location>
        <begin position="464"/>
        <end position="487"/>
    </location>
</feature>
<evidence type="ECO:0000256" key="3">
    <source>
        <dbReference type="ARBA" id="ARBA00022692"/>
    </source>
</evidence>
<dbReference type="GO" id="GO:0006813">
    <property type="term" value="P:potassium ion transport"/>
    <property type="evidence" value="ECO:0007669"/>
    <property type="project" value="InterPro"/>
</dbReference>
<dbReference type="GO" id="GO:0005886">
    <property type="term" value="C:plasma membrane"/>
    <property type="evidence" value="ECO:0007669"/>
    <property type="project" value="TreeGrafter"/>
</dbReference>
<organism evidence="9 10">
    <name type="scientific">Thermodesulforhabdus norvegica</name>
    <dbReference type="NCBI Taxonomy" id="39841"/>
    <lineage>
        <taxon>Bacteria</taxon>
        <taxon>Pseudomonadati</taxon>
        <taxon>Thermodesulfobacteriota</taxon>
        <taxon>Syntrophobacteria</taxon>
        <taxon>Syntrophobacterales</taxon>
        <taxon>Thermodesulforhabdaceae</taxon>
        <taxon>Thermodesulforhabdus</taxon>
    </lineage>
</organism>
<dbReference type="Pfam" id="PF03600">
    <property type="entry name" value="CitMHS"/>
    <property type="match status" value="1"/>
</dbReference>
<dbReference type="PROSITE" id="PS51202">
    <property type="entry name" value="RCK_C"/>
    <property type="match status" value="1"/>
</dbReference>
<dbReference type="PANTHER" id="PTHR43652">
    <property type="entry name" value="BASIC AMINO ACID ANTIPORTER YFCC-RELATED"/>
    <property type="match status" value="1"/>
</dbReference>
<evidence type="ECO:0000313" key="10">
    <source>
        <dbReference type="Proteomes" id="UP000199611"/>
    </source>
</evidence>
<dbReference type="AlphaFoldDB" id="A0A1I4SL44"/>
<feature type="transmembrane region" description="Helical" evidence="7">
    <location>
        <begin position="49"/>
        <end position="70"/>
    </location>
</feature>
<dbReference type="InterPro" id="IPR051679">
    <property type="entry name" value="DASS-Related_Transporters"/>
</dbReference>
<evidence type="ECO:0000256" key="5">
    <source>
        <dbReference type="ARBA" id="ARBA00022989"/>
    </source>
</evidence>
<protein>
    <submittedName>
        <fullName evidence="9">TrkA-C domain-containing protein</fullName>
    </submittedName>
</protein>
<keyword evidence="4" id="KW-0677">Repeat</keyword>
<evidence type="ECO:0000313" key="9">
    <source>
        <dbReference type="EMBL" id="SFM65137.1"/>
    </source>
</evidence>
<evidence type="ECO:0000256" key="6">
    <source>
        <dbReference type="ARBA" id="ARBA00023136"/>
    </source>
</evidence>
<sequence length="604" mass="65388">MTADMVLTLAVLAFAIVLFVFEWVRVDVVGIIMMVLLPLMGLVTPQQAFSGLSSNAVVSIIAVIIIGAGLDKTGVMNKVATPIIKLGGKSERRVMALVAGTVGVISSMMQNIGAAALFLPATQRVAKRLGIPVSRLLMPMGFCAIIGGTLTLVGASPTILLNDLLVLEGKKLEPFGLFTQTPIGVCLLSSALLYFALFGKYVLPASSGEADVGITARLLEVYSVFEQPYEVEVPDDFPGPKTLEELDIRRNYLVTVVAVGNPKTKKMRRVVQKGESISPGDVLVVMGKRERVEKLAEDMGWRLKPSLDFFADEFARTNSGVVETVVSPRSELVGKTLEEAKFQNRFRVNPLAINTGDRIYVTGINHVRLKTGDVILLEGPWERFHRIRNMPQPRILTFATPLEGEILRPEKAKYAIFWLALALSLVIFTKIRLSVALMTGALGMIITGVLSIDEAYQSVDWMTVFLLGGLIPLGIAFEQTGTAAYIARKVMDMVGQVPPIGLLTVVAVMTSFFTLVISNVGATVLLVPLCMNMAVMAGADPRMAALVVGISASNTFVLPTHQVNALIMRPGGYRTIDYAKAGGIMTLIFLVVELSIIYFFYGVS</sequence>
<dbReference type="RefSeq" id="WP_093393965.1">
    <property type="nucleotide sequence ID" value="NZ_FOUU01000002.1"/>
</dbReference>
<dbReference type="InterPro" id="IPR036721">
    <property type="entry name" value="RCK_C_sf"/>
</dbReference>
<dbReference type="Proteomes" id="UP000199611">
    <property type="component" value="Unassembled WGS sequence"/>
</dbReference>
<name>A0A1I4SL44_9BACT</name>
<dbReference type="SUPFAM" id="SSF116726">
    <property type="entry name" value="TrkA C-terminal domain-like"/>
    <property type="match status" value="2"/>
</dbReference>
<gene>
    <name evidence="9" type="ORF">SAMN05660836_01022</name>
</gene>
<evidence type="ECO:0000256" key="7">
    <source>
        <dbReference type="SAM" id="Phobius"/>
    </source>
</evidence>
<keyword evidence="5 7" id="KW-1133">Transmembrane helix</keyword>
<dbReference type="InterPro" id="IPR006037">
    <property type="entry name" value="RCK_C"/>
</dbReference>
<feature type="transmembrane region" description="Helical" evidence="7">
    <location>
        <begin position="435"/>
        <end position="452"/>
    </location>
</feature>
<reference evidence="9 10" key="1">
    <citation type="submission" date="2016-10" db="EMBL/GenBank/DDBJ databases">
        <authorList>
            <person name="de Groot N.N."/>
        </authorList>
    </citation>
    <scope>NUCLEOTIDE SEQUENCE [LARGE SCALE GENOMIC DNA]</scope>
    <source>
        <strain evidence="9 10">DSM 9990</strain>
    </source>
</reference>
<proteinExistence type="predicted"/>
<keyword evidence="10" id="KW-1185">Reference proteome</keyword>
<feature type="transmembrane region" description="Helical" evidence="7">
    <location>
        <begin position="6"/>
        <end position="37"/>
    </location>
</feature>
<feature type="transmembrane region" description="Helical" evidence="7">
    <location>
        <begin position="499"/>
        <end position="531"/>
    </location>
</feature>
<accession>A0A1I4SL44</accession>
<dbReference type="InterPro" id="IPR004680">
    <property type="entry name" value="Cit_transptr-like_dom"/>
</dbReference>
<dbReference type="Gene3D" id="3.30.70.1450">
    <property type="entry name" value="Regulator of K+ conductance, C-terminal domain"/>
    <property type="match status" value="2"/>
</dbReference>
<feature type="transmembrane region" description="Helical" evidence="7">
    <location>
        <begin position="175"/>
        <end position="197"/>
    </location>
</feature>
<evidence type="ECO:0000256" key="1">
    <source>
        <dbReference type="ARBA" id="ARBA00004141"/>
    </source>
</evidence>
<evidence type="ECO:0000259" key="8">
    <source>
        <dbReference type="PROSITE" id="PS51202"/>
    </source>
</evidence>
<dbReference type="PANTHER" id="PTHR43652:SF2">
    <property type="entry name" value="BASIC AMINO ACID ANTIPORTER YFCC-RELATED"/>
    <property type="match status" value="1"/>
</dbReference>
<feature type="transmembrane region" description="Helical" evidence="7">
    <location>
        <begin position="412"/>
        <end position="429"/>
    </location>
</feature>
<feature type="domain" description="RCK C-terminal" evidence="8">
    <location>
        <begin position="309"/>
        <end position="393"/>
    </location>
</feature>
<keyword evidence="2" id="KW-0813">Transport</keyword>